<evidence type="ECO:0000313" key="6">
    <source>
        <dbReference type="EMBL" id="KAF0492646.1"/>
    </source>
</evidence>
<dbReference type="InterPro" id="IPR016181">
    <property type="entry name" value="Acyl_CoA_acyltransferase"/>
</dbReference>
<evidence type="ECO:0000256" key="2">
    <source>
        <dbReference type="ARBA" id="ARBA00008796"/>
    </source>
</evidence>
<evidence type="ECO:0000256" key="3">
    <source>
        <dbReference type="ARBA" id="ARBA00011486"/>
    </source>
</evidence>
<comment type="similarity">
    <text evidence="2">Belongs to the ODC antizyme family.</text>
</comment>
<dbReference type="GO" id="GO:0045732">
    <property type="term" value="P:positive regulation of protein catabolic process"/>
    <property type="evidence" value="ECO:0007669"/>
    <property type="project" value="TreeGrafter"/>
</dbReference>
<keyword evidence="5" id="KW-0688">Ribosomal frameshifting</keyword>
<evidence type="ECO:0000313" key="7">
    <source>
        <dbReference type="Proteomes" id="UP000439903"/>
    </source>
</evidence>
<comment type="function">
    <text evidence="1">Ornithine decarboxylase (ODC) antizyme protein that negatively regulates ODC activity and intracellular polyamine biosynthesis in response to increased intracellular polyamine levels. Binds to ODC monomers, inhibiting the assembly of the functional ODC homodimer, and targets the monomers for ubiquitin-independent proteolytic destruction by the 26S proteasome.</text>
</comment>
<dbReference type="PANTHER" id="PTHR10279">
    <property type="entry name" value="ORNITHINE DECARBOXYLASE ANTIZYME"/>
    <property type="match status" value="1"/>
</dbReference>
<dbReference type="Proteomes" id="UP000439903">
    <property type="component" value="Unassembled WGS sequence"/>
</dbReference>
<dbReference type="GO" id="GO:0005634">
    <property type="term" value="C:nucleus"/>
    <property type="evidence" value="ECO:0007669"/>
    <property type="project" value="TreeGrafter"/>
</dbReference>
<proteinExistence type="inferred from homology"/>
<organism evidence="6 7">
    <name type="scientific">Gigaspora margarita</name>
    <dbReference type="NCBI Taxonomy" id="4874"/>
    <lineage>
        <taxon>Eukaryota</taxon>
        <taxon>Fungi</taxon>
        <taxon>Fungi incertae sedis</taxon>
        <taxon>Mucoromycota</taxon>
        <taxon>Glomeromycotina</taxon>
        <taxon>Glomeromycetes</taxon>
        <taxon>Diversisporales</taxon>
        <taxon>Gigasporaceae</taxon>
        <taxon>Gigaspora</taxon>
    </lineage>
</organism>
<protein>
    <recommendedName>
        <fullName evidence="4">Ornithine decarboxylase antizyme</fullName>
    </recommendedName>
</protein>
<sequence>MTPEFFLNLDEQGFLTRDSGSFAVLGSLWWRTTGSDEYKSPLKIKKKSSFIEQVFRGGAPAQIDSHLTIFSPQQHDCKWEGFVMNSVLFLKGNGVVELKESIVAILELAEECLKCDSLVVCLDKKYPQLPTIIRSFLYVGFELVLPGTFSHSNDFLLVGMEL</sequence>
<dbReference type="Pfam" id="PF02100">
    <property type="entry name" value="ODC_AZ"/>
    <property type="match status" value="1"/>
</dbReference>
<keyword evidence="7" id="KW-1185">Reference proteome</keyword>
<dbReference type="InterPro" id="IPR038581">
    <property type="entry name" value="ODC_AZ_sf"/>
</dbReference>
<gene>
    <name evidence="6" type="ORF">F8M41_021577</name>
</gene>
<evidence type="ECO:0000256" key="4">
    <source>
        <dbReference type="ARBA" id="ARBA00017712"/>
    </source>
</evidence>
<dbReference type="SUPFAM" id="SSF55729">
    <property type="entry name" value="Acyl-CoA N-acyltransferases (Nat)"/>
    <property type="match status" value="1"/>
</dbReference>
<dbReference type="PANTHER" id="PTHR10279:SF10">
    <property type="entry name" value="ORNITHINE DECARBOXYLASE ANTIZYME"/>
    <property type="match status" value="1"/>
</dbReference>
<dbReference type="EMBL" id="WTPW01000637">
    <property type="protein sequence ID" value="KAF0492646.1"/>
    <property type="molecule type" value="Genomic_DNA"/>
</dbReference>
<dbReference type="GO" id="GO:0008073">
    <property type="term" value="F:ornithine decarboxylase inhibitor activity"/>
    <property type="evidence" value="ECO:0007669"/>
    <property type="project" value="InterPro"/>
</dbReference>
<dbReference type="AlphaFoldDB" id="A0A8H4EIV9"/>
<comment type="caution">
    <text evidence="6">The sequence shown here is derived from an EMBL/GenBank/DDBJ whole genome shotgun (WGS) entry which is preliminary data.</text>
</comment>
<evidence type="ECO:0000256" key="1">
    <source>
        <dbReference type="ARBA" id="ARBA00002307"/>
    </source>
</evidence>
<dbReference type="OrthoDB" id="5959761at2759"/>
<accession>A0A8H4EIV9</accession>
<reference evidence="6 7" key="1">
    <citation type="journal article" date="2019" name="Environ. Microbiol.">
        <title>At the nexus of three kingdoms: the genome of the mycorrhizal fungus Gigaspora margarita provides insights into plant, endobacterial and fungal interactions.</title>
        <authorList>
            <person name="Venice F."/>
            <person name="Ghignone S."/>
            <person name="Salvioli di Fossalunga A."/>
            <person name="Amselem J."/>
            <person name="Novero M."/>
            <person name="Xianan X."/>
            <person name="Sedzielewska Toro K."/>
            <person name="Morin E."/>
            <person name="Lipzen A."/>
            <person name="Grigoriev I.V."/>
            <person name="Henrissat B."/>
            <person name="Martin F.M."/>
            <person name="Bonfante P."/>
        </authorList>
    </citation>
    <scope>NUCLEOTIDE SEQUENCE [LARGE SCALE GENOMIC DNA]</scope>
    <source>
        <strain evidence="6 7">BEG34</strain>
    </source>
</reference>
<dbReference type="Gene3D" id="3.40.630.60">
    <property type="match status" value="1"/>
</dbReference>
<comment type="subunit">
    <text evidence="3">Interacts with ODC and thereby sterically blocks ODC homodimerization.</text>
</comment>
<name>A0A8H4EIV9_GIGMA</name>
<dbReference type="GO" id="GO:0075523">
    <property type="term" value="P:viral translational frameshifting"/>
    <property type="evidence" value="ECO:0007669"/>
    <property type="project" value="UniProtKB-KW"/>
</dbReference>
<dbReference type="GO" id="GO:0005737">
    <property type="term" value="C:cytoplasm"/>
    <property type="evidence" value="ECO:0007669"/>
    <property type="project" value="TreeGrafter"/>
</dbReference>
<evidence type="ECO:0000256" key="5">
    <source>
        <dbReference type="ARBA" id="ARBA00022758"/>
    </source>
</evidence>
<dbReference type="InterPro" id="IPR002993">
    <property type="entry name" value="ODC_AZ"/>
</dbReference>